<dbReference type="Gene3D" id="2.60.40.420">
    <property type="entry name" value="Cupredoxins - blue copper proteins"/>
    <property type="match status" value="1"/>
</dbReference>
<gene>
    <name evidence="2" type="ORF">COV05_02045</name>
</gene>
<organism evidence="2 3">
    <name type="scientific">Candidatus Uhrbacteria bacterium CG10_big_fil_rev_8_21_14_0_10_48_16</name>
    <dbReference type="NCBI Taxonomy" id="1975038"/>
    <lineage>
        <taxon>Bacteria</taxon>
        <taxon>Candidatus Uhriibacteriota</taxon>
    </lineage>
</organism>
<sequence length="264" mass="29622">MTRPFLPLLALLLFVIPFSPAHAETLTSEDTLQSGDLIRGESFASVYYLGEDGFRYVFPNEQTYFTWYTDYSEVRIISDEALSHIQIGGNITYKPGVKMVKFPSDPTVYAVSAGGTLNPIVSEDIARELYGANWNEYIDDLSESLLNTYTIGTPIELASQFDPTTEQAQSYSINSDKQLNAYTLIEITDEGYDSATITLQSGNTVRWLNTSSETKTATEWDRVWGSGTLNPSEHYTRMFTLPGVWHYYAMGADRNIFEGAIIVQ</sequence>
<reference evidence="3" key="1">
    <citation type="submission" date="2017-09" db="EMBL/GenBank/DDBJ databases">
        <title>Depth-based differentiation of microbial function through sediment-hosted aquifers and enrichment of novel symbionts in the deep terrestrial subsurface.</title>
        <authorList>
            <person name="Probst A.J."/>
            <person name="Ladd B."/>
            <person name="Jarett J.K."/>
            <person name="Geller-Mcgrath D.E."/>
            <person name="Sieber C.M.K."/>
            <person name="Emerson J.B."/>
            <person name="Anantharaman K."/>
            <person name="Thomas B.C."/>
            <person name="Malmstrom R."/>
            <person name="Stieglmeier M."/>
            <person name="Klingl A."/>
            <person name="Woyke T."/>
            <person name="Ryan C.M."/>
            <person name="Banfield J.F."/>
        </authorList>
    </citation>
    <scope>NUCLEOTIDE SEQUENCE [LARGE SCALE GENOMIC DNA]</scope>
</reference>
<keyword evidence="1" id="KW-0732">Signal</keyword>
<evidence type="ECO:0000313" key="2">
    <source>
        <dbReference type="EMBL" id="PJE76953.1"/>
    </source>
</evidence>
<comment type="caution">
    <text evidence="2">The sequence shown here is derived from an EMBL/GenBank/DDBJ whole genome shotgun (WGS) entry which is preliminary data.</text>
</comment>
<dbReference type="SUPFAM" id="SSF49503">
    <property type="entry name" value="Cupredoxins"/>
    <property type="match status" value="1"/>
</dbReference>
<proteinExistence type="predicted"/>
<dbReference type="EMBL" id="PFEU01000008">
    <property type="protein sequence ID" value="PJE76953.1"/>
    <property type="molecule type" value="Genomic_DNA"/>
</dbReference>
<dbReference type="Proteomes" id="UP000231436">
    <property type="component" value="Unassembled WGS sequence"/>
</dbReference>
<name>A0A2M8LHN4_9BACT</name>
<dbReference type="InterPro" id="IPR008972">
    <property type="entry name" value="Cupredoxin"/>
</dbReference>
<evidence type="ECO:0000313" key="3">
    <source>
        <dbReference type="Proteomes" id="UP000231436"/>
    </source>
</evidence>
<feature type="chain" id="PRO_5014670123" evidence="1">
    <location>
        <begin position="24"/>
        <end position="264"/>
    </location>
</feature>
<protein>
    <submittedName>
        <fullName evidence="2">Uncharacterized protein</fullName>
    </submittedName>
</protein>
<feature type="signal peptide" evidence="1">
    <location>
        <begin position="1"/>
        <end position="23"/>
    </location>
</feature>
<evidence type="ECO:0000256" key="1">
    <source>
        <dbReference type="SAM" id="SignalP"/>
    </source>
</evidence>
<accession>A0A2M8LHN4</accession>
<dbReference type="AlphaFoldDB" id="A0A2M8LHN4"/>